<evidence type="ECO:0000256" key="1">
    <source>
        <dbReference type="ARBA" id="ARBA00022603"/>
    </source>
</evidence>
<comment type="caution">
    <text evidence="6">The sequence shown here is derived from an EMBL/GenBank/DDBJ whole genome shotgun (WGS) entry which is preliminary data.</text>
</comment>
<evidence type="ECO:0000256" key="4">
    <source>
        <dbReference type="PROSITE-ProRule" id="PRU01024"/>
    </source>
</evidence>
<dbReference type="SUPFAM" id="SSF53335">
    <property type="entry name" value="S-adenosyl-L-methionine-dependent methyltransferases"/>
    <property type="match status" value="1"/>
</dbReference>
<dbReference type="PROSITE" id="PS50926">
    <property type="entry name" value="TRAM"/>
    <property type="match status" value="1"/>
</dbReference>
<protein>
    <submittedName>
        <fullName evidence="6">23S rRNA (Uracil(1939)-C(5))-methyltransferase RlmD</fullName>
        <ecNumber evidence="6">2.1.1.190</ecNumber>
    </submittedName>
</protein>
<keyword evidence="3 4" id="KW-0949">S-adenosyl-L-methionine</keyword>
<feature type="domain" description="TRAM" evidence="5">
    <location>
        <begin position="1"/>
        <end position="59"/>
    </location>
</feature>
<evidence type="ECO:0000256" key="3">
    <source>
        <dbReference type="ARBA" id="ARBA00022691"/>
    </source>
</evidence>
<feature type="binding site" evidence="4">
    <location>
        <position position="332"/>
    </location>
    <ligand>
        <name>S-adenosyl-L-methionine</name>
        <dbReference type="ChEBI" id="CHEBI:59789"/>
    </ligand>
</feature>
<feature type="active site" description="Nucleophile" evidence="4">
    <location>
        <position position="404"/>
    </location>
</feature>
<name>A0A8J7CDJ3_9BACT</name>
<proteinExistence type="inferred from homology"/>
<dbReference type="Gene3D" id="3.40.50.150">
    <property type="entry name" value="Vaccinia Virus protein VP39"/>
    <property type="match status" value="1"/>
</dbReference>
<dbReference type="AlphaFoldDB" id="A0A8J7CDJ3"/>
<feature type="binding site" evidence="4">
    <location>
        <position position="311"/>
    </location>
    <ligand>
        <name>S-adenosyl-L-methionine</name>
        <dbReference type="ChEBI" id="CHEBI:59789"/>
    </ligand>
</feature>
<dbReference type="GO" id="GO:0070041">
    <property type="term" value="F:rRNA (uridine-C5-)-methyltransferase activity"/>
    <property type="evidence" value="ECO:0007669"/>
    <property type="project" value="TreeGrafter"/>
</dbReference>
<evidence type="ECO:0000256" key="2">
    <source>
        <dbReference type="ARBA" id="ARBA00022679"/>
    </source>
</evidence>
<dbReference type="EMBL" id="JACXWD010000003">
    <property type="protein sequence ID" value="MBD3866884.1"/>
    <property type="molecule type" value="Genomic_DNA"/>
</dbReference>
<dbReference type="SUPFAM" id="SSF50249">
    <property type="entry name" value="Nucleic acid-binding proteins"/>
    <property type="match status" value="1"/>
</dbReference>
<dbReference type="PROSITE" id="PS51687">
    <property type="entry name" value="SAM_MT_RNA_M5U"/>
    <property type="match status" value="1"/>
</dbReference>
<keyword evidence="2 4" id="KW-0808">Transferase</keyword>
<dbReference type="InterPro" id="IPR029063">
    <property type="entry name" value="SAM-dependent_MTases_sf"/>
</dbReference>
<dbReference type="InterPro" id="IPR012340">
    <property type="entry name" value="NA-bd_OB-fold"/>
</dbReference>
<dbReference type="InterPro" id="IPR010280">
    <property type="entry name" value="U5_MeTrfase_fam"/>
</dbReference>
<dbReference type="InterPro" id="IPR030391">
    <property type="entry name" value="MeTrfase_TrmA_CS"/>
</dbReference>
<dbReference type="GO" id="GO:0070475">
    <property type="term" value="P:rRNA base methylation"/>
    <property type="evidence" value="ECO:0007669"/>
    <property type="project" value="TreeGrafter"/>
</dbReference>
<comment type="similarity">
    <text evidence="4">Belongs to the class I-like SAM-binding methyltransferase superfamily. RNA M5U methyltransferase family.</text>
</comment>
<dbReference type="PROSITE" id="PS01231">
    <property type="entry name" value="TRMA_2"/>
    <property type="match status" value="1"/>
</dbReference>
<dbReference type="InterPro" id="IPR002792">
    <property type="entry name" value="TRAM_dom"/>
</dbReference>
<accession>A0A8J7CDJ3</accession>
<dbReference type="PANTHER" id="PTHR11061:SF30">
    <property type="entry name" value="TRNA (URACIL(54)-C(5))-METHYLTRANSFERASE"/>
    <property type="match status" value="1"/>
</dbReference>
<gene>
    <name evidence="6" type="primary">rlmD</name>
    <name evidence="6" type="ORF">IFK94_02075</name>
</gene>
<evidence type="ECO:0000259" key="5">
    <source>
        <dbReference type="PROSITE" id="PS50926"/>
    </source>
</evidence>
<dbReference type="PANTHER" id="PTHR11061">
    <property type="entry name" value="RNA M5U METHYLTRANSFERASE"/>
    <property type="match status" value="1"/>
</dbReference>
<evidence type="ECO:0000313" key="7">
    <source>
        <dbReference type="Proteomes" id="UP000648239"/>
    </source>
</evidence>
<sequence length="447" mass="47419">MSENPNLVELDITALAAGGRGVARREGKVWMVEGAVPGDRVLATAVRERPRLAEGHTVRILDQSAQRREPVCGVQGDCGGCPWMVLPEQDQRDWKRRVVLDSLERIAGLTDPPVEPVKPSPLDLAYRGKAEFSTGTDETGTVLVGFRHNRQPELLVDVAECPVIPETANRVLKEVRLMLGAPEEGGTVGLAGTRGRRLVLRQSAHDGGVLVIFRGQGREWAGPRRDMEKLAKTPGVVGVVALTGLPGRRGGVRSRLLAGRDHLVEALGGTLFKVPAATFFQVNPAAAAILVDQVVEMAGPVANGDPVLDLYGGVGVFGWALAAKGARVTVCEADPHAVAVGREGVGSPHHPTFACDDVGRFLGRGGPSQRPRLVVANPPRTGFGKGVAGKIAGLGSERVIMVSCDPGTLARDLKPLLAAGYRMIRLVPVDLFPQTAHVETVTLLQRG</sequence>
<dbReference type="Gene3D" id="2.40.50.1070">
    <property type="match status" value="1"/>
</dbReference>
<dbReference type="Proteomes" id="UP000648239">
    <property type="component" value="Unassembled WGS sequence"/>
</dbReference>
<evidence type="ECO:0000313" key="6">
    <source>
        <dbReference type="EMBL" id="MBD3866884.1"/>
    </source>
</evidence>
<keyword evidence="1 4" id="KW-0489">Methyltransferase</keyword>
<dbReference type="NCBIfam" id="TIGR00479">
    <property type="entry name" value="rumA"/>
    <property type="match status" value="1"/>
</dbReference>
<organism evidence="6 7">
    <name type="scientific">Candidatus Polarisedimenticola svalbardensis</name>
    <dbReference type="NCBI Taxonomy" id="2886004"/>
    <lineage>
        <taxon>Bacteria</taxon>
        <taxon>Pseudomonadati</taxon>
        <taxon>Acidobacteriota</taxon>
        <taxon>Candidatus Polarisedimenticolia</taxon>
        <taxon>Candidatus Polarisedimenticolales</taxon>
        <taxon>Candidatus Polarisedimenticolaceae</taxon>
        <taxon>Candidatus Polarisedimenticola</taxon>
    </lineage>
</organism>
<feature type="binding site" evidence="4">
    <location>
        <position position="281"/>
    </location>
    <ligand>
        <name>S-adenosyl-L-methionine</name>
        <dbReference type="ChEBI" id="CHEBI:59789"/>
    </ligand>
</feature>
<reference evidence="6 7" key="1">
    <citation type="submission" date="2020-08" db="EMBL/GenBank/DDBJ databases">
        <title>Acidobacteriota in marine sediments use diverse sulfur dissimilation pathways.</title>
        <authorList>
            <person name="Wasmund K."/>
        </authorList>
    </citation>
    <scope>NUCLEOTIDE SEQUENCE [LARGE SCALE GENOMIC DNA]</scope>
    <source>
        <strain evidence="6">MAG AM4</strain>
    </source>
</reference>
<feature type="binding site" evidence="4">
    <location>
        <position position="377"/>
    </location>
    <ligand>
        <name>S-adenosyl-L-methionine</name>
        <dbReference type="ChEBI" id="CHEBI:59789"/>
    </ligand>
</feature>
<dbReference type="Gene3D" id="2.40.50.140">
    <property type="entry name" value="Nucleic acid-binding proteins"/>
    <property type="match status" value="1"/>
</dbReference>
<dbReference type="Pfam" id="PF05958">
    <property type="entry name" value="tRNA_U5-meth_tr"/>
    <property type="match status" value="1"/>
</dbReference>
<dbReference type="EC" id="2.1.1.190" evidence="6"/>